<name>A0AAJ6GGK1_BRAPL</name>
<dbReference type="RefSeq" id="WP_284602575.1">
    <property type="nucleotide sequence ID" value="NZ_CP098752.1"/>
</dbReference>
<protein>
    <submittedName>
        <fullName evidence="8">Site-specific integrase</fullName>
    </submittedName>
</protein>
<dbReference type="GO" id="GO:0006310">
    <property type="term" value="P:DNA recombination"/>
    <property type="evidence" value="ECO:0007669"/>
    <property type="project" value="UniProtKB-KW"/>
</dbReference>
<evidence type="ECO:0000256" key="4">
    <source>
        <dbReference type="ARBA" id="ARBA00023172"/>
    </source>
</evidence>
<keyword evidence="2" id="KW-0229">DNA integration</keyword>
<evidence type="ECO:0000256" key="1">
    <source>
        <dbReference type="ARBA" id="ARBA00008857"/>
    </source>
</evidence>
<dbReference type="InterPro" id="IPR013762">
    <property type="entry name" value="Integrase-like_cat_sf"/>
</dbReference>
<dbReference type="InterPro" id="IPR044068">
    <property type="entry name" value="CB"/>
</dbReference>
<dbReference type="Gene3D" id="1.10.443.10">
    <property type="entry name" value="Intergrase catalytic core"/>
    <property type="match status" value="1"/>
</dbReference>
<accession>A0AAJ6GGK1</accession>
<keyword evidence="4" id="KW-0233">DNA recombination</keyword>
<evidence type="ECO:0000259" key="7">
    <source>
        <dbReference type="PROSITE" id="PS51900"/>
    </source>
</evidence>
<gene>
    <name evidence="8" type="ORF">NEH99_09480</name>
</gene>
<dbReference type="InterPro" id="IPR011010">
    <property type="entry name" value="DNA_brk_join_enz"/>
</dbReference>
<proteinExistence type="inferred from homology"/>
<dbReference type="PANTHER" id="PTHR30349:SF41">
    <property type="entry name" value="INTEGRASE_RECOMBINASE PROTEIN MJ0367-RELATED"/>
    <property type="match status" value="1"/>
</dbReference>
<dbReference type="Gene3D" id="1.10.150.130">
    <property type="match status" value="1"/>
</dbReference>
<dbReference type="AlphaFoldDB" id="A0AAJ6GGK1"/>
<evidence type="ECO:0000256" key="5">
    <source>
        <dbReference type="PROSITE-ProRule" id="PRU01248"/>
    </source>
</evidence>
<dbReference type="InterPro" id="IPR050090">
    <property type="entry name" value="Tyrosine_recombinase_XerCD"/>
</dbReference>
<evidence type="ECO:0000256" key="3">
    <source>
        <dbReference type="ARBA" id="ARBA00023125"/>
    </source>
</evidence>
<dbReference type="PROSITE" id="PS51898">
    <property type="entry name" value="TYR_RECOMBINASE"/>
    <property type="match status" value="1"/>
</dbReference>
<organism evidence="8 9">
    <name type="scientific">Brachyspira pilosicoli</name>
    <name type="common">Serpulina pilosicoli</name>
    <dbReference type="NCBI Taxonomy" id="52584"/>
    <lineage>
        <taxon>Bacteria</taxon>
        <taxon>Pseudomonadati</taxon>
        <taxon>Spirochaetota</taxon>
        <taxon>Spirochaetia</taxon>
        <taxon>Brachyspirales</taxon>
        <taxon>Brachyspiraceae</taxon>
        <taxon>Brachyspira</taxon>
    </lineage>
</organism>
<comment type="similarity">
    <text evidence="1">Belongs to the 'phage' integrase family.</text>
</comment>
<evidence type="ECO:0000313" key="9">
    <source>
        <dbReference type="Proteomes" id="UP001242021"/>
    </source>
</evidence>
<dbReference type="Pfam" id="PF00589">
    <property type="entry name" value="Phage_integrase"/>
    <property type="match status" value="1"/>
</dbReference>
<feature type="domain" description="Tyr recombinase" evidence="6">
    <location>
        <begin position="149"/>
        <end position="323"/>
    </location>
</feature>
<dbReference type="PANTHER" id="PTHR30349">
    <property type="entry name" value="PHAGE INTEGRASE-RELATED"/>
    <property type="match status" value="1"/>
</dbReference>
<dbReference type="PROSITE" id="PS51900">
    <property type="entry name" value="CB"/>
    <property type="match status" value="1"/>
</dbReference>
<sequence length="379" mass="44589">MRLCQKKLNFNYLLHENNIINNSLYLPENNLTSGELFMVYYKEFANYYSFNNSKNTIAHNLSLLKRFFELDIIKNKKINELEKKDIKNALSELNNHYKKGSGAINSVVIALRKYFYFINENKIDTLDLSILKIPLPKKIIRGSSPIRFKEVYNFFIKEYPKAKTFIEKRDLIAILLYSATGARKSELIPLKISDIDFQRNTVKIFQPKTQTYRYILISNLVIEHLNNYLIEREKYADNNNCVFINNNGKPIKINVMSELPKRLYEKYNIKFHIHQFRAGFVNDSYEAGNDLPTTQRLVGHQSIITTERHYLNVGDKHLQEAAQKMPSFTTDIKSYNQSKSLEPIEEKKEIKNNIDLQYIIDNFETVKQLVELLKAKEDK</sequence>
<reference evidence="8" key="1">
    <citation type="submission" date="2022-06" db="EMBL/GenBank/DDBJ databases">
        <title>Brachyspira pilosicoli from pigs in Switzerland.</title>
        <authorList>
            <person name="Schmitt S."/>
            <person name="Arnold M."/>
            <person name="Rossano A."/>
            <person name="Perreten V."/>
        </authorList>
    </citation>
    <scope>NUCLEOTIDE SEQUENCE</scope>
    <source>
        <strain evidence="8">MEI4028</strain>
    </source>
</reference>
<dbReference type="Proteomes" id="UP001242021">
    <property type="component" value="Chromosome"/>
</dbReference>
<dbReference type="InterPro" id="IPR010998">
    <property type="entry name" value="Integrase_recombinase_N"/>
</dbReference>
<dbReference type="InterPro" id="IPR002104">
    <property type="entry name" value="Integrase_catalytic"/>
</dbReference>
<evidence type="ECO:0000259" key="6">
    <source>
        <dbReference type="PROSITE" id="PS51898"/>
    </source>
</evidence>
<dbReference type="GO" id="GO:0015074">
    <property type="term" value="P:DNA integration"/>
    <property type="evidence" value="ECO:0007669"/>
    <property type="project" value="UniProtKB-KW"/>
</dbReference>
<evidence type="ECO:0000256" key="2">
    <source>
        <dbReference type="ARBA" id="ARBA00022908"/>
    </source>
</evidence>
<dbReference type="SUPFAM" id="SSF56349">
    <property type="entry name" value="DNA breaking-rejoining enzymes"/>
    <property type="match status" value="1"/>
</dbReference>
<dbReference type="CDD" id="cd00397">
    <property type="entry name" value="DNA_BRE_C"/>
    <property type="match status" value="1"/>
</dbReference>
<evidence type="ECO:0000313" key="8">
    <source>
        <dbReference type="EMBL" id="WIH94515.1"/>
    </source>
</evidence>
<dbReference type="GO" id="GO:0003677">
    <property type="term" value="F:DNA binding"/>
    <property type="evidence" value="ECO:0007669"/>
    <property type="project" value="UniProtKB-UniRule"/>
</dbReference>
<dbReference type="EMBL" id="CP098754">
    <property type="protein sequence ID" value="WIH94515.1"/>
    <property type="molecule type" value="Genomic_DNA"/>
</dbReference>
<feature type="domain" description="Core-binding (CB)" evidence="7">
    <location>
        <begin position="35"/>
        <end position="119"/>
    </location>
</feature>
<keyword evidence="3 5" id="KW-0238">DNA-binding</keyword>